<dbReference type="InParanoid" id="A0A5N4A8P7"/>
<feature type="compositionally biased region" description="Polar residues" evidence="4">
    <location>
        <begin position="715"/>
        <end position="724"/>
    </location>
</feature>
<feature type="compositionally biased region" description="Basic residues" evidence="4">
    <location>
        <begin position="704"/>
        <end position="714"/>
    </location>
</feature>
<name>A0A5N4A8P7_PHOPY</name>
<evidence type="ECO:0000256" key="3">
    <source>
        <dbReference type="ARBA" id="ARBA00023242"/>
    </source>
</evidence>
<dbReference type="InterPro" id="IPR005343">
    <property type="entry name" value="Noc2"/>
</dbReference>
<evidence type="ECO:0000313" key="5">
    <source>
        <dbReference type="EMBL" id="KAB0793669.1"/>
    </source>
</evidence>
<dbReference type="SUPFAM" id="SSF48371">
    <property type="entry name" value="ARM repeat"/>
    <property type="match status" value="1"/>
</dbReference>
<evidence type="ECO:0000256" key="4">
    <source>
        <dbReference type="SAM" id="MobiDB-lite"/>
    </source>
</evidence>
<comment type="subcellular location">
    <subcellularLocation>
        <location evidence="1">Nucleus</location>
    </subcellularLocation>
</comment>
<dbReference type="AlphaFoldDB" id="A0A5N4A8P7"/>
<dbReference type="GO" id="GO:0005730">
    <property type="term" value="C:nucleolus"/>
    <property type="evidence" value="ECO:0007669"/>
    <property type="project" value="TreeGrafter"/>
</dbReference>
<dbReference type="GO" id="GO:0005654">
    <property type="term" value="C:nucleoplasm"/>
    <property type="evidence" value="ECO:0007669"/>
    <property type="project" value="TreeGrafter"/>
</dbReference>
<comment type="similarity">
    <text evidence="2">Belongs to the NOC2 family.</text>
</comment>
<comment type="caution">
    <text evidence="5">The sequence shown here is derived from an EMBL/GenBank/DDBJ whole genome shotgun (WGS) entry which is preliminary data.</text>
</comment>
<dbReference type="Pfam" id="PF03715">
    <property type="entry name" value="Noc2"/>
    <property type="match status" value="1"/>
</dbReference>
<dbReference type="InterPro" id="IPR016024">
    <property type="entry name" value="ARM-type_fold"/>
</dbReference>
<feature type="compositionally biased region" description="Acidic residues" evidence="4">
    <location>
        <begin position="730"/>
        <end position="743"/>
    </location>
</feature>
<dbReference type="PANTHER" id="PTHR12687:SF4">
    <property type="entry name" value="NUCLEOLAR COMPLEX PROTEIN 2 HOMOLOG"/>
    <property type="match status" value="1"/>
</dbReference>
<dbReference type="PANTHER" id="PTHR12687">
    <property type="entry name" value="NUCLEOLAR COMPLEX 2 AND RAD4-RELATED"/>
    <property type="match status" value="1"/>
</dbReference>
<dbReference type="EMBL" id="VVIM01000009">
    <property type="protein sequence ID" value="KAB0793669.1"/>
    <property type="molecule type" value="Genomic_DNA"/>
</dbReference>
<sequence length="743" mass="85101">MLPLLTFGRNFLNFSFITYKMVKISKTTKTQKAGLKLKRSPKVKEKKTKLTKPSKVKPRTQGFESVSMSDSENLDEFELENDTGENVPNDNSDLDEIKSHKESLKKLQTTDPEFYKFLEENDKKLLQFNISDDEDQEDAVPHKPETELEVASDESDFEAEDEDQATTEGPQKVTLRLLKKWQSDLQVDKTKNTIAHVIHAFHAALLRVSNAEEEVSDYKVEGSAVFNGVIQLCVLELSVAIRKFLGLKSTKIAPHKCKKFPKLKTLLQMYFNDLLKILGSVTSTNILNVLLKHLHHMLPLLQSFRKSCKLIVKKLIYLWGTSDDVVRVLCFFCILRLTTTNQVYLLDTVLKAMYMTYIVNSKFVSVNTLSSINFMKRSLVEMFSIDVGTSYQHIFLYIRQLAIHLRTAITVRKTENIQTVYNWQFINSLKLFGAVLSANYDKPEIQPLVYPFVQVCLGTLKLVPTTQYFPLRFQIVQVLTDFSKSTGVFIPILPFILEVLSIHDFNKKAKIASKKPLNLTCLLRFSNSQMTENGFKDAVIDQTYASVLEYLESQSHSIAFPDLSLFTILQLKKFLDTCTVSGYLKKMKQLLEKIQQNNAFIEKERKSITFELTDFDKIAAWETNVRNKGTPLSVYYASWDKIRTVKKNKEMTNTSDISDYQLPTVRKIKKERSGNSGELFPSDSESEELKFGSEDDGEESIKHDTKKRKKRKSKVVNNAGSSDSGAILEEKDDTVEDLNIDDW</sequence>
<feature type="compositionally biased region" description="Basic residues" evidence="4">
    <location>
        <begin position="35"/>
        <end position="58"/>
    </location>
</feature>
<feature type="region of interest" description="Disordered" evidence="4">
    <location>
        <begin position="30"/>
        <end position="72"/>
    </location>
</feature>
<proteinExistence type="inferred from homology"/>
<accession>A0A5N4A8P7</accession>
<evidence type="ECO:0000256" key="2">
    <source>
        <dbReference type="ARBA" id="ARBA00005907"/>
    </source>
</evidence>
<evidence type="ECO:0000313" key="6">
    <source>
        <dbReference type="Proteomes" id="UP000327044"/>
    </source>
</evidence>
<dbReference type="GO" id="GO:0042393">
    <property type="term" value="F:histone binding"/>
    <property type="evidence" value="ECO:0007669"/>
    <property type="project" value="TreeGrafter"/>
</dbReference>
<feature type="compositionally biased region" description="Acidic residues" evidence="4">
    <location>
        <begin position="147"/>
        <end position="165"/>
    </location>
</feature>
<gene>
    <name evidence="5" type="ORF">PPYR_13289</name>
</gene>
<evidence type="ECO:0000256" key="1">
    <source>
        <dbReference type="ARBA" id="ARBA00004123"/>
    </source>
</evidence>
<dbReference type="GO" id="GO:0030690">
    <property type="term" value="C:Noc1p-Noc2p complex"/>
    <property type="evidence" value="ECO:0007669"/>
    <property type="project" value="TreeGrafter"/>
</dbReference>
<feature type="region of interest" description="Disordered" evidence="4">
    <location>
        <begin position="132"/>
        <end position="169"/>
    </location>
</feature>
<feature type="compositionally biased region" description="Basic and acidic residues" evidence="4">
    <location>
        <begin position="687"/>
        <end position="703"/>
    </location>
</feature>
<keyword evidence="3" id="KW-0539">Nucleus</keyword>
<feature type="region of interest" description="Disordered" evidence="4">
    <location>
        <begin position="671"/>
        <end position="743"/>
    </location>
</feature>
<keyword evidence="6" id="KW-1185">Reference proteome</keyword>
<dbReference type="FunCoup" id="A0A5N4A8P7">
    <property type="interactions" value="1368"/>
</dbReference>
<dbReference type="GO" id="GO:0000122">
    <property type="term" value="P:negative regulation of transcription by RNA polymerase II"/>
    <property type="evidence" value="ECO:0007669"/>
    <property type="project" value="TreeGrafter"/>
</dbReference>
<dbReference type="GO" id="GO:0003714">
    <property type="term" value="F:transcription corepressor activity"/>
    <property type="evidence" value="ECO:0007669"/>
    <property type="project" value="TreeGrafter"/>
</dbReference>
<dbReference type="GO" id="GO:0042273">
    <property type="term" value="P:ribosomal large subunit biogenesis"/>
    <property type="evidence" value="ECO:0007669"/>
    <property type="project" value="TreeGrafter"/>
</dbReference>
<protein>
    <submittedName>
        <fullName evidence="5">Uncharacterized protein</fullName>
    </submittedName>
</protein>
<feature type="compositionally biased region" description="Polar residues" evidence="4">
    <location>
        <begin position="62"/>
        <end position="71"/>
    </location>
</feature>
<dbReference type="GO" id="GO:0030691">
    <property type="term" value="C:Noc2p-Noc3p complex"/>
    <property type="evidence" value="ECO:0007669"/>
    <property type="project" value="TreeGrafter"/>
</dbReference>
<dbReference type="Proteomes" id="UP000327044">
    <property type="component" value="Unassembled WGS sequence"/>
</dbReference>
<organism evidence="5 6">
    <name type="scientific">Photinus pyralis</name>
    <name type="common">Common eastern firefly</name>
    <name type="synonym">Lampyris pyralis</name>
    <dbReference type="NCBI Taxonomy" id="7054"/>
    <lineage>
        <taxon>Eukaryota</taxon>
        <taxon>Metazoa</taxon>
        <taxon>Ecdysozoa</taxon>
        <taxon>Arthropoda</taxon>
        <taxon>Hexapoda</taxon>
        <taxon>Insecta</taxon>
        <taxon>Pterygota</taxon>
        <taxon>Neoptera</taxon>
        <taxon>Endopterygota</taxon>
        <taxon>Coleoptera</taxon>
        <taxon>Polyphaga</taxon>
        <taxon>Elateriformia</taxon>
        <taxon>Elateroidea</taxon>
        <taxon>Lampyridae</taxon>
        <taxon>Lampyrinae</taxon>
        <taxon>Photinus</taxon>
    </lineage>
</organism>
<reference evidence="5 6" key="1">
    <citation type="journal article" date="2018" name="Elife">
        <title>Firefly genomes illuminate parallel origins of bioluminescence in beetles.</title>
        <authorList>
            <person name="Fallon T.R."/>
            <person name="Lower S.E."/>
            <person name="Chang C.H."/>
            <person name="Bessho-Uehara M."/>
            <person name="Martin G.J."/>
            <person name="Bewick A.J."/>
            <person name="Behringer M."/>
            <person name="Debat H.J."/>
            <person name="Wong I."/>
            <person name="Day J.C."/>
            <person name="Suvorov A."/>
            <person name="Silva C.J."/>
            <person name="Stanger-Hall K.F."/>
            <person name="Hall D.W."/>
            <person name="Schmitz R.J."/>
            <person name="Nelson D.R."/>
            <person name="Lewis S.M."/>
            <person name="Shigenobu S."/>
            <person name="Bybee S.M."/>
            <person name="Larracuente A.M."/>
            <person name="Oba Y."/>
            <person name="Weng J.K."/>
        </authorList>
    </citation>
    <scope>NUCLEOTIDE SEQUENCE [LARGE SCALE GENOMIC DNA]</scope>
    <source>
        <strain evidence="5">1611_PpyrPB1</strain>
        <tissue evidence="5">Whole body</tissue>
    </source>
</reference>